<dbReference type="RefSeq" id="WP_070976964.1">
    <property type="nucleotide sequence ID" value="NZ_CP043420.1"/>
</dbReference>
<keyword evidence="2" id="KW-1185">Reference proteome</keyword>
<dbReference type="KEGG" id="kuy:FY550_06620"/>
<dbReference type="EMBL" id="CP043420">
    <property type="protein sequence ID" value="QEL10826.1"/>
    <property type="molecule type" value="Genomic_DNA"/>
</dbReference>
<proteinExistence type="predicted"/>
<dbReference type="Proteomes" id="UP000322553">
    <property type="component" value="Chromosome"/>
</dbReference>
<evidence type="ECO:0000313" key="2">
    <source>
        <dbReference type="Proteomes" id="UP000322553"/>
    </source>
</evidence>
<organism evidence="1 2">
    <name type="scientific">Kushneria phosphatilytica</name>
    <dbReference type="NCBI Taxonomy" id="657387"/>
    <lineage>
        <taxon>Bacteria</taxon>
        <taxon>Pseudomonadati</taxon>
        <taxon>Pseudomonadota</taxon>
        <taxon>Gammaproteobacteria</taxon>
        <taxon>Oceanospirillales</taxon>
        <taxon>Halomonadaceae</taxon>
        <taxon>Kushneria</taxon>
    </lineage>
</organism>
<gene>
    <name evidence="1" type="ORF">FY550_06620</name>
</gene>
<name>A0A1S1P0J5_9GAMM</name>
<evidence type="ECO:0000313" key="1">
    <source>
        <dbReference type="EMBL" id="QEL10826.1"/>
    </source>
</evidence>
<protein>
    <submittedName>
        <fullName evidence="1">Uncharacterized protein</fullName>
    </submittedName>
</protein>
<sequence length="67" mass="8124">MAQTRRLPLLLRPRARARSIHDRRFRLALMRERLYWFSLVAFLLFAPSILCMLILLAQHVPLPRMFY</sequence>
<accession>A0A1S1P0J5</accession>
<dbReference type="STRING" id="657387.BH688_02855"/>
<reference evidence="1 2" key="1">
    <citation type="submission" date="2019-08" db="EMBL/GenBank/DDBJ databases">
        <title>Complete genome sequence of Kushneria sp. YCWA18, a halophilic phosphate-solubilizing bacterium isolated from Daqiao saltern in China.</title>
        <authorList>
            <person name="Du G.-X."/>
            <person name="Qu L.-Y."/>
        </authorList>
    </citation>
    <scope>NUCLEOTIDE SEQUENCE [LARGE SCALE GENOMIC DNA]</scope>
    <source>
        <strain evidence="1 2">YCWA18</strain>
    </source>
</reference>
<dbReference type="AlphaFoldDB" id="A0A1S1P0J5"/>